<evidence type="ECO:0000256" key="6">
    <source>
        <dbReference type="ARBA" id="ARBA00022723"/>
    </source>
</evidence>
<dbReference type="GO" id="GO:0016020">
    <property type="term" value="C:membrane"/>
    <property type="evidence" value="ECO:0007669"/>
    <property type="project" value="UniProtKB-SubCell"/>
</dbReference>
<keyword evidence="16" id="KW-1185">Reference proteome</keyword>
<feature type="region of interest" description="Disordered" evidence="13">
    <location>
        <begin position="129"/>
        <end position="154"/>
    </location>
</feature>
<dbReference type="GO" id="GO:0000325">
    <property type="term" value="C:plant-type vacuole"/>
    <property type="evidence" value="ECO:0007669"/>
    <property type="project" value="TreeGrafter"/>
</dbReference>
<dbReference type="Pfam" id="PF00626">
    <property type="entry name" value="Gelsolin"/>
    <property type="match status" value="1"/>
</dbReference>
<evidence type="ECO:0000313" key="16">
    <source>
        <dbReference type="Proteomes" id="UP000323597"/>
    </source>
</evidence>
<evidence type="ECO:0000256" key="3">
    <source>
        <dbReference type="ARBA" id="ARBA00012483"/>
    </source>
</evidence>
<dbReference type="EMBL" id="CM017640">
    <property type="protein sequence ID" value="TYJ35658.1"/>
    <property type="molecule type" value="Genomic_DNA"/>
</dbReference>
<dbReference type="SMART" id="SM00184">
    <property type="entry name" value="RING"/>
    <property type="match status" value="2"/>
</dbReference>
<dbReference type="GO" id="GO:0061630">
    <property type="term" value="F:ubiquitin protein ligase activity"/>
    <property type="evidence" value="ECO:0007669"/>
    <property type="project" value="UniProtKB-EC"/>
</dbReference>
<feature type="domain" description="RING-type" evidence="14">
    <location>
        <begin position="489"/>
        <end position="530"/>
    </location>
</feature>
<evidence type="ECO:0000313" key="15">
    <source>
        <dbReference type="EMBL" id="TYJ35658.1"/>
    </source>
</evidence>
<feature type="compositionally biased region" description="Acidic residues" evidence="13">
    <location>
        <begin position="417"/>
        <end position="441"/>
    </location>
</feature>
<feature type="compositionally biased region" description="Acidic residues" evidence="13">
    <location>
        <begin position="129"/>
        <end position="153"/>
    </location>
</feature>
<dbReference type="InterPro" id="IPR029006">
    <property type="entry name" value="ADF-H/Gelsolin-like_dom_sf"/>
</dbReference>
<sequence length="535" mass="60712">MAASIYCIKLREVTNNLEVQQRCSHIPRDFFNIVVRIRFVSSLNRETTLGGFNEPVTYRRDTILYDKDGPNILLSLLERMGAPLDYIRTLIVPSILSYARQIYSNPLNFTHKLISFEVEVIIKVPVDNVDDEADDNDDEVNEPNDDDNDDDGDALNFKPATCLKRRRLREGLSSTNKECAICLNEFLEGDEVASICTHVFHDGCIVKWLKTSHLRQLCRQFMLAGQDGDESVLLPTIPLSSEHVCDDGIYLLENGEDTLIYFGSSVDSSILQQLFGFTSVDEVPTQTVAMEASIYPMKLREVTNNLEVQQRYSHIPYDFFNIVVGIRFVSSLNKGTTLGSLNESVIYRRDTILSDKDGPNILLSLLERTGAPLDYIRTLIVPGILSYAWQIHSNPLNFARKLISFEVEVIIKVPIDDDDDEVDEPNDNEDDDGDGDGDGEDTLNFKPVTCLLVQALRRYKWGDDEEQDSLPLKKMRRLREGLNSTSKECAICLDEFSEGDEVASMPCTHVFYDGCIVKWLKNNHLYPLCRFQMPA</sequence>
<dbReference type="GO" id="GO:0016567">
    <property type="term" value="P:protein ubiquitination"/>
    <property type="evidence" value="ECO:0007669"/>
    <property type="project" value="TreeGrafter"/>
</dbReference>
<keyword evidence="6" id="KW-0479">Metal-binding</keyword>
<dbReference type="InterPro" id="IPR013083">
    <property type="entry name" value="Znf_RING/FYVE/PHD"/>
</dbReference>
<evidence type="ECO:0000256" key="8">
    <source>
        <dbReference type="ARBA" id="ARBA00022786"/>
    </source>
</evidence>
<evidence type="ECO:0000256" key="5">
    <source>
        <dbReference type="ARBA" id="ARBA00022692"/>
    </source>
</evidence>
<organism evidence="15 16">
    <name type="scientific">Gossypium mustelinum</name>
    <name type="common">Cotton</name>
    <name type="synonym">Gossypium caicoense</name>
    <dbReference type="NCBI Taxonomy" id="34275"/>
    <lineage>
        <taxon>Eukaryota</taxon>
        <taxon>Viridiplantae</taxon>
        <taxon>Streptophyta</taxon>
        <taxon>Embryophyta</taxon>
        <taxon>Tracheophyta</taxon>
        <taxon>Spermatophyta</taxon>
        <taxon>Magnoliopsida</taxon>
        <taxon>eudicotyledons</taxon>
        <taxon>Gunneridae</taxon>
        <taxon>Pentapetalae</taxon>
        <taxon>rosids</taxon>
        <taxon>malvids</taxon>
        <taxon>Malvales</taxon>
        <taxon>Malvaceae</taxon>
        <taxon>Malvoideae</taxon>
        <taxon>Gossypium</taxon>
    </lineage>
</organism>
<accession>A0A5D2ZAC2</accession>
<name>A0A5D2ZAC2_GOSMU</name>
<dbReference type="InterPro" id="IPR007123">
    <property type="entry name" value="Gelsolin-like_dom"/>
</dbReference>
<evidence type="ECO:0000256" key="4">
    <source>
        <dbReference type="ARBA" id="ARBA00022679"/>
    </source>
</evidence>
<dbReference type="PANTHER" id="PTHR45977:SF13">
    <property type="entry name" value="GB|AAF27103.1"/>
    <property type="match status" value="1"/>
</dbReference>
<feature type="region of interest" description="Disordered" evidence="13">
    <location>
        <begin position="417"/>
        <end position="443"/>
    </location>
</feature>
<dbReference type="Proteomes" id="UP000323597">
    <property type="component" value="Chromosome A05"/>
</dbReference>
<protein>
    <recommendedName>
        <fullName evidence="3">RING-type E3 ubiquitin transferase</fullName>
        <ecNumber evidence="3">2.3.2.27</ecNumber>
    </recommendedName>
</protein>
<evidence type="ECO:0000256" key="13">
    <source>
        <dbReference type="SAM" id="MobiDB-lite"/>
    </source>
</evidence>
<proteinExistence type="predicted"/>
<dbReference type="CDD" id="cd16454">
    <property type="entry name" value="RING-H2_PA-TM-RING"/>
    <property type="match status" value="1"/>
</dbReference>
<dbReference type="InterPro" id="IPR001841">
    <property type="entry name" value="Znf_RING"/>
</dbReference>
<reference evidence="15 16" key="1">
    <citation type="submission" date="2019-07" db="EMBL/GenBank/DDBJ databases">
        <title>WGS assembly of Gossypium mustelinum.</title>
        <authorList>
            <person name="Chen Z.J."/>
            <person name="Sreedasyam A."/>
            <person name="Ando A."/>
            <person name="Song Q."/>
            <person name="De L."/>
            <person name="Hulse-Kemp A."/>
            <person name="Ding M."/>
            <person name="Ye W."/>
            <person name="Kirkbride R."/>
            <person name="Jenkins J."/>
            <person name="Plott C."/>
            <person name="Lovell J."/>
            <person name="Lin Y.-M."/>
            <person name="Vaughn R."/>
            <person name="Liu B."/>
            <person name="Li W."/>
            <person name="Simpson S."/>
            <person name="Scheffler B."/>
            <person name="Saski C."/>
            <person name="Grover C."/>
            <person name="Hu G."/>
            <person name="Conover J."/>
            <person name="Carlson J."/>
            <person name="Shu S."/>
            <person name="Boston L."/>
            <person name="Williams M."/>
            <person name="Peterson D."/>
            <person name="Mcgee K."/>
            <person name="Jones D."/>
            <person name="Wendel J."/>
            <person name="Stelly D."/>
            <person name="Grimwood J."/>
            <person name="Schmutz J."/>
        </authorList>
    </citation>
    <scope>NUCLEOTIDE SEQUENCE [LARGE SCALE GENOMIC DNA]</scope>
    <source>
        <strain evidence="15">1408120.09</strain>
    </source>
</reference>
<evidence type="ECO:0000259" key="14">
    <source>
        <dbReference type="PROSITE" id="PS50089"/>
    </source>
</evidence>
<dbReference type="GO" id="GO:0008270">
    <property type="term" value="F:zinc ion binding"/>
    <property type="evidence" value="ECO:0007669"/>
    <property type="project" value="UniProtKB-KW"/>
</dbReference>
<comment type="catalytic activity">
    <reaction evidence="1">
        <text>S-ubiquitinyl-[E2 ubiquitin-conjugating enzyme]-L-cysteine + [acceptor protein]-L-lysine = [E2 ubiquitin-conjugating enzyme]-L-cysteine + N(6)-ubiquitinyl-[acceptor protein]-L-lysine.</text>
        <dbReference type="EC" id="2.3.2.27"/>
    </reaction>
</comment>
<keyword evidence="8" id="KW-0833">Ubl conjugation pathway</keyword>
<keyword evidence="10" id="KW-1133">Transmembrane helix</keyword>
<dbReference type="Pfam" id="PF13639">
    <property type="entry name" value="zf-RING_2"/>
    <property type="match status" value="2"/>
</dbReference>
<dbReference type="SUPFAM" id="SSF57850">
    <property type="entry name" value="RING/U-box"/>
    <property type="match status" value="2"/>
</dbReference>
<dbReference type="EC" id="2.3.2.27" evidence="3"/>
<keyword evidence="4" id="KW-0808">Transferase</keyword>
<dbReference type="AlphaFoldDB" id="A0A5D2ZAC2"/>
<dbReference type="GO" id="GO:0006511">
    <property type="term" value="P:ubiquitin-dependent protein catabolic process"/>
    <property type="evidence" value="ECO:0007669"/>
    <property type="project" value="TreeGrafter"/>
</dbReference>
<dbReference type="SUPFAM" id="SSF82754">
    <property type="entry name" value="C-terminal, gelsolin-like domain of Sec23/24"/>
    <property type="match status" value="1"/>
</dbReference>
<evidence type="ECO:0000256" key="12">
    <source>
        <dbReference type="PROSITE-ProRule" id="PRU00175"/>
    </source>
</evidence>
<keyword evidence="5" id="KW-0812">Transmembrane</keyword>
<keyword evidence="7 12" id="KW-0863">Zinc-finger</keyword>
<dbReference type="Gene3D" id="3.40.20.10">
    <property type="entry name" value="Severin"/>
    <property type="match status" value="1"/>
</dbReference>
<evidence type="ECO:0000256" key="11">
    <source>
        <dbReference type="ARBA" id="ARBA00023136"/>
    </source>
</evidence>
<dbReference type="InterPro" id="IPR036180">
    <property type="entry name" value="Gelsolin-like_dom_sf"/>
</dbReference>
<keyword evidence="9" id="KW-0862">Zinc</keyword>
<keyword evidence="11" id="KW-0472">Membrane</keyword>
<evidence type="ECO:0000256" key="9">
    <source>
        <dbReference type="ARBA" id="ARBA00022833"/>
    </source>
</evidence>
<feature type="domain" description="RING-type" evidence="14">
    <location>
        <begin position="179"/>
        <end position="218"/>
    </location>
</feature>
<comment type="subcellular location">
    <subcellularLocation>
        <location evidence="2">Membrane</location>
        <topology evidence="2">Multi-pass membrane protein</topology>
    </subcellularLocation>
</comment>
<dbReference type="PROSITE" id="PS50089">
    <property type="entry name" value="ZF_RING_2"/>
    <property type="match status" value="2"/>
</dbReference>
<evidence type="ECO:0000256" key="1">
    <source>
        <dbReference type="ARBA" id="ARBA00000900"/>
    </source>
</evidence>
<dbReference type="Gene3D" id="3.30.40.10">
    <property type="entry name" value="Zinc/RING finger domain, C3HC4 (zinc finger)"/>
    <property type="match status" value="2"/>
</dbReference>
<dbReference type="PANTHER" id="PTHR45977">
    <property type="entry name" value="TARGET OF ERK KINASE MPK-1"/>
    <property type="match status" value="1"/>
</dbReference>
<evidence type="ECO:0000256" key="7">
    <source>
        <dbReference type="ARBA" id="ARBA00022771"/>
    </source>
</evidence>
<evidence type="ECO:0000256" key="2">
    <source>
        <dbReference type="ARBA" id="ARBA00004141"/>
    </source>
</evidence>
<gene>
    <name evidence="15" type="ORF">E1A91_A05G251400v1</name>
</gene>
<evidence type="ECO:0000256" key="10">
    <source>
        <dbReference type="ARBA" id="ARBA00022989"/>
    </source>
</evidence>